<feature type="chain" id="PRO_5039404112" evidence="5">
    <location>
        <begin position="30"/>
        <end position="553"/>
    </location>
</feature>
<dbReference type="InterPro" id="IPR022790">
    <property type="entry name" value="GH26_dom"/>
</dbReference>
<dbReference type="InterPro" id="IPR036439">
    <property type="entry name" value="Dockerin_dom_sf"/>
</dbReference>
<evidence type="ECO:0000256" key="3">
    <source>
        <dbReference type="ARBA" id="ARBA00023295"/>
    </source>
</evidence>
<keyword evidence="5" id="KW-0732">Signal</keyword>
<reference evidence="8 9" key="1">
    <citation type="journal article" date="2011" name="J. Bacteriol.">
        <title>Complete genome of the cellulolytic ruminal bacterium Ruminococcus albus 7.</title>
        <authorList>
            <person name="Suen G."/>
            <person name="Stevenson D.M."/>
            <person name="Bruce D.C."/>
            <person name="Chertkov O."/>
            <person name="Copeland A."/>
            <person name="Cheng J.F."/>
            <person name="Detter C."/>
            <person name="Detter J.C."/>
            <person name="Goodwin L.A."/>
            <person name="Han C.S."/>
            <person name="Hauser L.J."/>
            <person name="Ivanova N.N."/>
            <person name="Kyrpides N.C."/>
            <person name="Land M.L."/>
            <person name="Lapidus A."/>
            <person name="Lucas S."/>
            <person name="Ovchinnikova G."/>
            <person name="Pitluck S."/>
            <person name="Tapia R."/>
            <person name="Woyke T."/>
            <person name="Boyum J."/>
            <person name="Mead D."/>
            <person name="Weimer P.J."/>
        </authorList>
    </citation>
    <scope>NUCLEOTIDE SEQUENCE [LARGE SCALE GENOMIC DNA]</scope>
    <source>
        <strain evidence="9">ATCC 27210 / DSM 20455 / JCM 14654 / NCDO 2250 / 7</strain>
    </source>
</reference>
<dbReference type="KEGG" id="ral:Rumal_0327"/>
<accession>E6UDQ6</accession>
<dbReference type="InterPro" id="IPR000805">
    <property type="entry name" value="Glyco_hydro_26"/>
</dbReference>
<dbReference type="HOGENOM" id="CLU_016930_1_1_9"/>
<dbReference type="AlphaFoldDB" id="E6UDQ6"/>
<dbReference type="GO" id="GO:0006080">
    <property type="term" value="P:substituted mannan metabolic process"/>
    <property type="evidence" value="ECO:0007669"/>
    <property type="project" value="InterPro"/>
</dbReference>
<dbReference type="EMBL" id="CP002403">
    <property type="protein sequence ID" value="ADU20884.1"/>
    <property type="molecule type" value="Genomic_DNA"/>
</dbReference>
<evidence type="ECO:0000259" key="6">
    <source>
        <dbReference type="PROSITE" id="PS51764"/>
    </source>
</evidence>
<dbReference type="SUPFAM" id="SSF51445">
    <property type="entry name" value="(Trans)glycosidases"/>
    <property type="match status" value="1"/>
</dbReference>
<dbReference type="OrthoDB" id="9802773at2"/>
<feature type="domain" description="GH26" evidence="6">
    <location>
        <begin position="162"/>
        <end position="472"/>
    </location>
</feature>
<dbReference type="Pfam" id="PF16990">
    <property type="entry name" value="CBM_35"/>
    <property type="match status" value="1"/>
</dbReference>
<proteinExistence type="inferred from homology"/>
<keyword evidence="2 4" id="KW-0378">Hydrolase</keyword>
<sequence length="553" mass="60815" precursor="true">MDNIKARHKRVLAAVCAAVCVLASVPVSAEKAAARYEAEKAVLDKVDVQGDYVSLKSEGSVTFKVEISETGWYDLDFISSGIGGSKENNASVDGEFTGRFKSESGAMNDSEIKNVFMEKGSHDITVTPSWGWINIDALVINAAQLKNSYDVKGELSNKNATDSTKRLMAFLKDNYGMKTISGQQCDGGLNGTEFKVIKEATGKTPALVGLDLMDYTPSRVSLGAKGNSVEKAIEFSKAGGIVEMCWHWSAPRKYIKEGKDSNGNPMWWGSFYTANVTIDFDAVMNGKDPEGYKLLMSDIDTIAAELKKLQDADVPILFRPLHEGSGGWFWWGSGSANSYKKLWVTMYDKLTNEHGLNNLIWVYNGQSKDWYPGDEYVDIIGEDIYPGKQVTSPQSSKFLEAADYTDDTKIVTLSENGCLFDPDVAHDRNTLWSWFCIWGGEFVRSGSKLSEEYSTAEMWKKVYNSEYVLTLDELPDLRSYPVEGDVPPVDDLQTGDINHDGKVDVTDISLAAALVKGIKTPKDKTAADVNGDGKVNITDISLIAAHIKGIRNL</sequence>
<dbReference type="GO" id="GO:0016985">
    <property type="term" value="F:mannan endo-1,4-beta-mannosidase activity"/>
    <property type="evidence" value="ECO:0007669"/>
    <property type="project" value="UniProtKB-EC"/>
</dbReference>
<evidence type="ECO:0000256" key="4">
    <source>
        <dbReference type="PROSITE-ProRule" id="PRU01100"/>
    </source>
</evidence>
<evidence type="ECO:0000313" key="9">
    <source>
        <dbReference type="Proteomes" id="UP000006919"/>
    </source>
</evidence>
<protein>
    <submittedName>
        <fullName evidence="8">Mannan endo-1,4-beta-mannosidase</fullName>
        <ecNumber evidence="8">3.2.1.78</ecNumber>
    </submittedName>
</protein>
<dbReference type="InterPro" id="IPR005084">
    <property type="entry name" value="CBM6"/>
</dbReference>
<dbReference type="PROSITE" id="PS51764">
    <property type="entry name" value="GH26"/>
    <property type="match status" value="1"/>
</dbReference>
<dbReference type="Pfam" id="PF02156">
    <property type="entry name" value="Glyco_hydro_26"/>
    <property type="match status" value="1"/>
</dbReference>
<evidence type="ECO:0000256" key="5">
    <source>
        <dbReference type="SAM" id="SignalP"/>
    </source>
</evidence>
<dbReference type="GO" id="GO:0030246">
    <property type="term" value="F:carbohydrate binding"/>
    <property type="evidence" value="ECO:0007669"/>
    <property type="project" value="InterPro"/>
</dbReference>
<dbReference type="Gene3D" id="2.60.120.260">
    <property type="entry name" value="Galactose-binding domain-like"/>
    <property type="match status" value="1"/>
</dbReference>
<gene>
    <name evidence="8" type="ordered locus">Rumal_0327</name>
</gene>
<evidence type="ECO:0000259" key="7">
    <source>
        <dbReference type="PROSITE" id="PS51766"/>
    </source>
</evidence>
<dbReference type="PANTHER" id="PTHR40079">
    <property type="entry name" value="MANNAN ENDO-1,4-BETA-MANNOSIDASE E-RELATED"/>
    <property type="match status" value="1"/>
</dbReference>
<name>E6UDQ6_RUMA7</name>
<dbReference type="RefSeq" id="WP_013497076.1">
    <property type="nucleotide sequence ID" value="NC_014833.1"/>
</dbReference>
<evidence type="ECO:0000313" key="8">
    <source>
        <dbReference type="EMBL" id="ADU20884.1"/>
    </source>
</evidence>
<feature type="domain" description="Dockerin" evidence="7">
    <location>
        <begin position="490"/>
        <end position="553"/>
    </location>
</feature>
<dbReference type="GO" id="GO:0000272">
    <property type="term" value="P:polysaccharide catabolic process"/>
    <property type="evidence" value="ECO:0007669"/>
    <property type="project" value="InterPro"/>
</dbReference>
<organism evidence="8 9">
    <name type="scientific">Ruminococcus albus (strain ATCC 27210 / DSM 20455 / JCM 14654 / NCDO 2250 / 7)</name>
    <dbReference type="NCBI Taxonomy" id="697329"/>
    <lineage>
        <taxon>Bacteria</taxon>
        <taxon>Bacillati</taxon>
        <taxon>Bacillota</taxon>
        <taxon>Clostridia</taxon>
        <taxon>Eubacteriales</taxon>
        <taxon>Oscillospiraceae</taxon>
        <taxon>Ruminococcus</taxon>
    </lineage>
</organism>
<dbReference type="InterPro" id="IPR018247">
    <property type="entry name" value="EF_Hand_1_Ca_BS"/>
</dbReference>
<dbReference type="PRINTS" id="PR00739">
    <property type="entry name" value="GLHYDRLASE26"/>
</dbReference>
<dbReference type="InterPro" id="IPR017853">
    <property type="entry name" value="GH"/>
</dbReference>
<feature type="active site" description="Proton donor" evidence="4">
    <location>
        <position position="323"/>
    </location>
</feature>
<dbReference type="Proteomes" id="UP000006919">
    <property type="component" value="Chromosome"/>
</dbReference>
<feature type="signal peptide" evidence="5">
    <location>
        <begin position="1"/>
        <end position="29"/>
    </location>
</feature>
<dbReference type="PROSITE" id="PS51766">
    <property type="entry name" value="DOCKERIN"/>
    <property type="match status" value="1"/>
</dbReference>
<dbReference type="PANTHER" id="PTHR40079:SF4">
    <property type="entry name" value="GH26 DOMAIN-CONTAINING PROTEIN-RELATED"/>
    <property type="match status" value="1"/>
</dbReference>
<dbReference type="SUPFAM" id="SSF63446">
    <property type="entry name" value="Type I dockerin domain"/>
    <property type="match status" value="1"/>
</dbReference>
<dbReference type="eggNOG" id="COG4124">
    <property type="taxonomic scope" value="Bacteria"/>
</dbReference>
<keyword evidence="3 4" id="KW-0326">Glycosidase</keyword>
<dbReference type="PROSITE" id="PS00018">
    <property type="entry name" value="EF_HAND_1"/>
    <property type="match status" value="2"/>
</dbReference>
<comment type="similarity">
    <text evidence="1 4">Belongs to the glycosyl hydrolase 26 family.</text>
</comment>
<dbReference type="CDD" id="cd14256">
    <property type="entry name" value="Dockerin_I"/>
    <property type="match status" value="1"/>
</dbReference>
<dbReference type="STRING" id="697329.Rumal_0327"/>
<dbReference type="InterPro" id="IPR016134">
    <property type="entry name" value="Dockerin_dom"/>
</dbReference>
<dbReference type="InterPro" id="IPR002105">
    <property type="entry name" value="Dockerin_1_rpt"/>
</dbReference>
<dbReference type="EC" id="3.2.1.78" evidence="8"/>
<dbReference type="Gene3D" id="1.10.1330.10">
    <property type="entry name" value="Dockerin domain"/>
    <property type="match status" value="1"/>
</dbReference>
<evidence type="ECO:0000256" key="1">
    <source>
        <dbReference type="ARBA" id="ARBA00007754"/>
    </source>
</evidence>
<dbReference type="Pfam" id="PF00404">
    <property type="entry name" value="Dockerin_1"/>
    <property type="match status" value="1"/>
</dbReference>
<evidence type="ECO:0000256" key="2">
    <source>
        <dbReference type="ARBA" id="ARBA00022801"/>
    </source>
</evidence>
<feature type="active site" description="Nucleophile" evidence="4">
    <location>
        <position position="415"/>
    </location>
</feature>
<dbReference type="Gene3D" id="3.20.20.80">
    <property type="entry name" value="Glycosidases"/>
    <property type="match status" value="1"/>
</dbReference>